<feature type="region of interest" description="Disordered" evidence="1">
    <location>
        <begin position="1"/>
        <end position="24"/>
    </location>
</feature>
<dbReference type="AlphaFoldDB" id="A0A7J8DIM2"/>
<protein>
    <submittedName>
        <fullName evidence="2">Uncharacterized protein</fullName>
    </submittedName>
</protein>
<dbReference type="EMBL" id="JACASE010000012">
    <property type="protein sequence ID" value="KAF6422762.1"/>
    <property type="molecule type" value="Genomic_DNA"/>
</dbReference>
<organism evidence="2 3">
    <name type="scientific">Rousettus aegyptiacus</name>
    <name type="common">Egyptian fruit bat</name>
    <name type="synonym">Pteropus aegyptiacus</name>
    <dbReference type="NCBI Taxonomy" id="9407"/>
    <lineage>
        <taxon>Eukaryota</taxon>
        <taxon>Metazoa</taxon>
        <taxon>Chordata</taxon>
        <taxon>Craniata</taxon>
        <taxon>Vertebrata</taxon>
        <taxon>Euteleostomi</taxon>
        <taxon>Mammalia</taxon>
        <taxon>Eutheria</taxon>
        <taxon>Laurasiatheria</taxon>
        <taxon>Chiroptera</taxon>
        <taxon>Yinpterochiroptera</taxon>
        <taxon>Pteropodoidea</taxon>
        <taxon>Pteropodidae</taxon>
        <taxon>Rousettinae</taxon>
        <taxon>Rousettus</taxon>
    </lineage>
</organism>
<comment type="caution">
    <text evidence="2">The sequence shown here is derived from an EMBL/GenBank/DDBJ whole genome shotgun (WGS) entry which is preliminary data.</text>
</comment>
<proteinExistence type="predicted"/>
<reference evidence="2 3" key="1">
    <citation type="journal article" date="2020" name="Nature">
        <title>Six reference-quality genomes reveal evolution of bat adaptations.</title>
        <authorList>
            <person name="Jebb D."/>
            <person name="Huang Z."/>
            <person name="Pippel M."/>
            <person name="Hughes G.M."/>
            <person name="Lavrichenko K."/>
            <person name="Devanna P."/>
            <person name="Winkler S."/>
            <person name="Jermiin L.S."/>
            <person name="Skirmuntt E.C."/>
            <person name="Katzourakis A."/>
            <person name="Burkitt-Gray L."/>
            <person name="Ray D.A."/>
            <person name="Sullivan K.A.M."/>
            <person name="Roscito J.G."/>
            <person name="Kirilenko B.M."/>
            <person name="Davalos L.M."/>
            <person name="Corthals A.P."/>
            <person name="Power M.L."/>
            <person name="Jones G."/>
            <person name="Ransome R.D."/>
            <person name="Dechmann D.K.N."/>
            <person name="Locatelli A.G."/>
            <person name="Puechmaille S.J."/>
            <person name="Fedrigo O."/>
            <person name="Jarvis E.D."/>
            <person name="Hiller M."/>
            <person name="Vernes S.C."/>
            <person name="Myers E.W."/>
            <person name="Teeling E.C."/>
        </authorList>
    </citation>
    <scope>NUCLEOTIDE SEQUENCE [LARGE SCALE GENOMIC DNA]</scope>
    <source>
        <strain evidence="2">MRouAeg1</strain>
        <tissue evidence="2">Muscle</tissue>
    </source>
</reference>
<evidence type="ECO:0000313" key="2">
    <source>
        <dbReference type="EMBL" id="KAF6422762.1"/>
    </source>
</evidence>
<accession>A0A7J8DIM2</accession>
<sequence>MTHKVYKGASAQPGDAHAGPEEAESPCRAWAPRLAFPARWVWTLSAAVLGGSLHPRDWSRYLPPVLANRFVLSLMGPKPSITESAHSVPGTRLKVRILGPIKCSHNNKGEVYFFFSVLKTDLKI</sequence>
<evidence type="ECO:0000313" key="3">
    <source>
        <dbReference type="Proteomes" id="UP000593571"/>
    </source>
</evidence>
<evidence type="ECO:0000256" key="1">
    <source>
        <dbReference type="SAM" id="MobiDB-lite"/>
    </source>
</evidence>
<gene>
    <name evidence="2" type="ORF">HJG63_008570</name>
</gene>
<dbReference type="Proteomes" id="UP000593571">
    <property type="component" value="Unassembled WGS sequence"/>
</dbReference>
<name>A0A7J8DIM2_ROUAE</name>
<keyword evidence="3" id="KW-1185">Reference proteome</keyword>